<evidence type="ECO:0000313" key="3">
    <source>
        <dbReference type="Proteomes" id="UP000037737"/>
    </source>
</evidence>
<keyword evidence="1" id="KW-0472">Membrane</keyword>
<gene>
    <name evidence="2" type="ORF">XI38_14450</name>
</gene>
<dbReference type="OrthoDB" id="4793644at2"/>
<name>A0A0M9VK54_9MICO</name>
<dbReference type="Proteomes" id="UP000037737">
    <property type="component" value="Unassembled WGS sequence"/>
</dbReference>
<proteinExistence type="predicted"/>
<dbReference type="InterPro" id="IPR025443">
    <property type="entry name" value="DUF4307"/>
</dbReference>
<reference evidence="2" key="1">
    <citation type="submission" date="2015-04" db="EMBL/GenBank/DDBJ databases">
        <title>Complete genome sequence of Microbacterium chocolatum SIT 101, a bacterium enantioselectively hydrolyzing mesomeric diesters.</title>
        <authorList>
            <person name="Li X."/>
            <person name="Xu Y."/>
        </authorList>
    </citation>
    <scope>NUCLEOTIDE SEQUENCE [LARGE SCALE GENOMIC DNA]</scope>
    <source>
        <strain evidence="2">SIT 101</strain>
    </source>
</reference>
<evidence type="ECO:0000313" key="2">
    <source>
        <dbReference type="EMBL" id="KOS09699.1"/>
    </source>
</evidence>
<dbReference type="AlphaFoldDB" id="A0A0M9VK54"/>
<accession>A0A0M9VK54</accession>
<dbReference type="Pfam" id="PF14155">
    <property type="entry name" value="DUF4307"/>
    <property type="match status" value="1"/>
</dbReference>
<feature type="transmembrane region" description="Helical" evidence="1">
    <location>
        <begin position="21"/>
        <end position="41"/>
    </location>
</feature>
<dbReference type="PATRIC" id="fig|84292.3.peg.2947"/>
<dbReference type="KEGG" id="mcw:A8L33_14320"/>
<keyword evidence="3" id="KW-1185">Reference proteome</keyword>
<comment type="caution">
    <text evidence="2">The sequence shown here is derived from an EMBL/GenBank/DDBJ whole genome shotgun (WGS) entry which is preliminary data.</text>
</comment>
<keyword evidence="1" id="KW-1133">Transmembrane helix</keyword>
<keyword evidence="1" id="KW-0812">Transmembrane</keyword>
<protein>
    <submittedName>
        <fullName evidence="2">Transcriptional regulator</fullName>
    </submittedName>
</protein>
<dbReference type="EMBL" id="LAVO01000023">
    <property type="protein sequence ID" value="KOS09699.1"/>
    <property type="molecule type" value="Genomic_DNA"/>
</dbReference>
<organism evidence="2 3">
    <name type="scientific">Microbacterium aurantiacum</name>
    <dbReference type="NCBI Taxonomy" id="162393"/>
    <lineage>
        <taxon>Bacteria</taxon>
        <taxon>Bacillati</taxon>
        <taxon>Actinomycetota</taxon>
        <taxon>Actinomycetes</taxon>
        <taxon>Micrococcales</taxon>
        <taxon>Microbacteriaceae</taxon>
        <taxon>Microbacterium</taxon>
    </lineage>
</organism>
<evidence type="ECO:0000256" key="1">
    <source>
        <dbReference type="SAM" id="Phobius"/>
    </source>
</evidence>
<sequence length="131" mass="14322">MTTREQLDERYGRASHPARRRARWIILTVAAAAAVVALSWLTVSNSDDDVGYDETGFELVDARTVTVSFQVTPPSNTAFACAIKALDEDFGVVGWRVVEYPASESVTRAFLETIPTVAQATTGTVHSCWAR</sequence>